<feature type="region of interest" description="Disordered" evidence="2">
    <location>
        <begin position="1"/>
        <end position="31"/>
    </location>
</feature>
<dbReference type="AlphaFoldDB" id="A0A401NZ86"/>
<comment type="function">
    <text evidence="1">Maintains stem cell potency. Increases STAT3 phosphorylation and controls ERK phosphorylation. May act as a scaffold, increasing STAT3 recruitment onto endosomes.</text>
</comment>
<keyword evidence="5" id="KW-1185">Reference proteome</keyword>
<accession>A0A401NZ86</accession>
<dbReference type="Proteomes" id="UP000288216">
    <property type="component" value="Unassembled WGS sequence"/>
</dbReference>
<feature type="region of interest" description="Disordered" evidence="2">
    <location>
        <begin position="150"/>
        <end position="216"/>
    </location>
</feature>
<dbReference type="OrthoDB" id="6513616at2759"/>
<comment type="caution">
    <text evidence="4">The sequence shown here is derived from an EMBL/GenBank/DDBJ whole genome shotgun (WGS) entry which is preliminary data.</text>
</comment>
<dbReference type="GO" id="GO:2000736">
    <property type="term" value="P:regulation of stem cell differentiation"/>
    <property type="evidence" value="ECO:0007669"/>
    <property type="project" value="UniProtKB-UniRule"/>
</dbReference>
<comment type="similarity">
    <text evidence="1">Belongs to the OCIAD1 family.</text>
</comment>
<comment type="subcellular location">
    <subcellularLocation>
        <location evidence="1">Endosome</location>
    </subcellularLocation>
</comment>
<feature type="domain" description="OCIA" evidence="3">
    <location>
        <begin position="33"/>
        <end position="118"/>
    </location>
</feature>
<dbReference type="InterPro" id="IPR040187">
    <property type="entry name" value="OCAD1/2"/>
</dbReference>
<dbReference type="InterPro" id="IPR009764">
    <property type="entry name" value="OCIA_dom"/>
</dbReference>
<feature type="compositionally biased region" description="Basic and acidic residues" evidence="2">
    <location>
        <begin position="202"/>
        <end position="216"/>
    </location>
</feature>
<feature type="compositionally biased region" description="Low complexity" evidence="2">
    <location>
        <begin position="175"/>
        <end position="185"/>
    </location>
</feature>
<sequence length="323" mass="36440">MERAPAGVVEEGEQPGPSSGSRLGSVQGPMGASYIPTEEERRVFRECNQESFFYRSLPFSGMTMLVTQVLISRGILSTSTRFGSIPKVAFAGACGYLIGKISYMKTCQEKFMRLENSPLGDALRQTRRTFQHQHLYQKSEFSDNTVEHLQPEVNSPTSYPGDHSYSDHSEPNYESVPFSSSLSESAPTGIDDRPTAPGPVIEESKPQRKSMSYDELRNKNRELYEVTVAQRAESHHKPTPQRLSKSKEETILSWIPIGGRRGKDGTCLRTKSRTCCHINRLHVIFKRTLFQQICSHLVIFNYALNLQLLDAMGHWNEFGETPN</sequence>
<dbReference type="Pfam" id="PF07051">
    <property type="entry name" value="OCIA"/>
    <property type="match status" value="1"/>
</dbReference>
<dbReference type="STRING" id="75743.A0A401NZ86"/>
<protein>
    <recommendedName>
        <fullName evidence="1">OCIA domain-containing protein 1</fullName>
    </recommendedName>
</protein>
<dbReference type="PANTHER" id="PTHR13336:SF3">
    <property type="entry name" value="OCIA DOMAIN-CONTAINING PROTEIN 1"/>
    <property type="match status" value="1"/>
</dbReference>
<evidence type="ECO:0000256" key="2">
    <source>
        <dbReference type="SAM" id="MobiDB-lite"/>
    </source>
</evidence>
<reference evidence="4 5" key="1">
    <citation type="journal article" date="2018" name="Nat. Ecol. Evol.">
        <title>Shark genomes provide insights into elasmobranch evolution and the origin of vertebrates.</title>
        <authorList>
            <person name="Hara Y"/>
            <person name="Yamaguchi K"/>
            <person name="Onimaru K"/>
            <person name="Kadota M"/>
            <person name="Koyanagi M"/>
            <person name="Keeley SD"/>
            <person name="Tatsumi K"/>
            <person name="Tanaka K"/>
            <person name="Motone F"/>
            <person name="Kageyama Y"/>
            <person name="Nozu R"/>
            <person name="Adachi N"/>
            <person name="Nishimura O"/>
            <person name="Nakagawa R"/>
            <person name="Tanegashima C"/>
            <person name="Kiyatake I"/>
            <person name="Matsumoto R"/>
            <person name="Murakumo K"/>
            <person name="Nishida K"/>
            <person name="Terakita A"/>
            <person name="Kuratani S"/>
            <person name="Sato K"/>
            <person name="Hyodo S Kuraku.S."/>
        </authorList>
    </citation>
    <scope>NUCLEOTIDE SEQUENCE [LARGE SCALE GENOMIC DNA]</scope>
</reference>
<comment type="domain">
    <text evidence="1">The OCIA domain is necessary and sufficient for endosomal localization.</text>
</comment>
<evidence type="ECO:0000313" key="4">
    <source>
        <dbReference type="EMBL" id="GCB66179.1"/>
    </source>
</evidence>
<dbReference type="GO" id="GO:0005768">
    <property type="term" value="C:endosome"/>
    <property type="evidence" value="ECO:0007669"/>
    <property type="project" value="UniProtKB-SubCell"/>
</dbReference>
<evidence type="ECO:0000313" key="5">
    <source>
        <dbReference type="Proteomes" id="UP000288216"/>
    </source>
</evidence>
<keyword evidence="1" id="KW-0967">Endosome</keyword>
<dbReference type="OMA" id="RTCCHIN"/>
<comment type="subunit">
    <text evidence="1">Interacts with STAT3.</text>
</comment>
<proteinExistence type="inferred from homology"/>
<evidence type="ECO:0000256" key="1">
    <source>
        <dbReference type="RuleBase" id="RU369066"/>
    </source>
</evidence>
<name>A0A401NZ86_SCYTO</name>
<dbReference type="PANTHER" id="PTHR13336">
    <property type="entry name" value="OVARIAN CARCINOMA IMMUNOREACTIVE ANTIGEN"/>
    <property type="match status" value="1"/>
</dbReference>
<gene>
    <name evidence="4" type="ORF">scyTo_0013549</name>
</gene>
<dbReference type="EMBL" id="BFAA01006966">
    <property type="protein sequence ID" value="GCB66179.1"/>
    <property type="molecule type" value="Genomic_DNA"/>
</dbReference>
<evidence type="ECO:0000259" key="3">
    <source>
        <dbReference type="Pfam" id="PF07051"/>
    </source>
</evidence>
<organism evidence="4 5">
    <name type="scientific">Scyliorhinus torazame</name>
    <name type="common">Cloudy catshark</name>
    <name type="synonym">Catulus torazame</name>
    <dbReference type="NCBI Taxonomy" id="75743"/>
    <lineage>
        <taxon>Eukaryota</taxon>
        <taxon>Metazoa</taxon>
        <taxon>Chordata</taxon>
        <taxon>Craniata</taxon>
        <taxon>Vertebrata</taxon>
        <taxon>Chondrichthyes</taxon>
        <taxon>Elasmobranchii</taxon>
        <taxon>Galeomorphii</taxon>
        <taxon>Galeoidea</taxon>
        <taxon>Carcharhiniformes</taxon>
        <taxon>Scyliorhinidae</taxon>
        <taxon>Scyliorhinus</taxon>
    </lineage>
</organism>